<dbReference type="InterPro" id="IPR002818">
    <property type="entry name" value="DJ-1/PfpI"/>
</dbReference>
<dbReference type="EMBL" id="BAABLX010000007">
    <property type="protein sequence ID" value="GAA4934308.1"/>
    <property type="molecule type" value="Genomic_DNA"/>
</dbReference>
<evidence type="ECO:0000259" key="1">
    <source>
        <dbReference type="Pfam" id="PF01965"/>
    </source>
</evidence>
<accession>A0AAV3TYU7</accession>
<dbReference type="Proteomes" id="UP001409585">
    <property type="component" value="Unassembled WGS sequence"/>
</dbReference>
<dbReference type="PANTHER" id="PTHR43130">
    <property type="entry name" value="ARAC-FAMILY TRANSCRIPTIONAL REGULATOR"/>
    <property type="match status" value="1"/>
</dbReference>
<gene>
    <name evidence="2" type="ORF">GCM10025791_08940</name>
</gene>
<evidence type="ECO:0000313" key="2">
    <source>
        <dbReference type="EMBL" id="GAA4934308.1"/>
    </source>
</evidence>
<protein>
    <submittedName>
        <fullName evidence="2">DJ-1/PfpI family protein</fullName>
    </submittedName>
</protein>
<dbReference type="RefSeq" id="WP_345417694.1">
    <property type="nucleotide sequence ID" value="NZ_AP031496.1"/>
</dbReference>
<dbReference type="CDD" id="cd03139">
    <property type="entry name" value="GATase1_PfpI_2"/>
    <property type="match status" value="1"/>
</dbReference>
<dbReference type="InterPro" id="IPR052158">
    <property type="entry name" value="INH-QAR"/>
</dbReference>
<proteinExistence type="predicted"/>
<organism evidence="2 3">
    <name type="scientific">Halioxenophilus aromaticivorans</name>
    <dbReference type="NCBI Taxonomy" id="1306992"/>
    <lineage>
        <taxon>Bacteria</taxon>
        <taxon>Pseudomonadati</taxon>
        <taxon>Pseudomonadota</taxon>
        <taxon>Gammaproteobacteria</taxon>
        <taxon>Alteromonadales</taxon>
        <taxon>Alteromonadaceae</taxon>
        <taxon>Halioxenophilus</taxon>
    </lineage>
</organism>
<dbReference type="Gene3D" id="3.40.50.880">
    <property type="match status" value="1"/>
</dbReference>
<comment type="caution">
    <text evidence="2">The sequence shown here is derived from an EMBL/GenBank/DDBJ whole genome shotgun (WGS) entry which is preliminary data.</text>
</comment>
<feature type="domain" description="DJ-1/PfpI" evidence="1">
    <location>
        <begin position="3"/>
        <end position="170"/>
    </location>
</feature>
<evidence type="ECO:0000313" key="3">
    <source>
        <dbReference type="Proteomes" id="UP001409585"/>
    </source>
</evidence>
<keyword evidence="3" id="KW-1185">Reference proteome</keyword>
<dbReference type="Pfam" id="PF01965">
    <property type="entry name" value="DJ-1_PfpI"/>
    <property type="match status" value="1"/>
</dbReference>
<sequence>MHIGIFIYAEAEVLDFSGPFEIFTTANRLLDTPLFEVSLIAKQAGVVPTRGGFNVVADYGIDNHPSFDLLIVVGGYHNDVMADAEIIGWLSAQAHTVPLLSSVCTGVFLWAATGILDGKDVTTHHQDMADLSASFPALNVVPGKRWVEHDNFISSAGISAGMDMSLRWLEKLHSDELARKTAKQMEVRSQYSSF</sequence>
<dbReference type="AlphaFoldDB" id="A0AAV3TYU7"/>
<dbReference type="GO" id="GO:0006355">
    <property type="term" value="P:regulation of DNA-templated transcription"/>
    <property type="evidence" value="ECO:0007669"/>
    <property type="project" value="TreeGrafter"/>
</dbReference>
<dbReference type="SUPFAM" id="SSF52317">
    <property type="entry name" value="Class I glutamine amidotransferase-like"/>
    <property type="match status" value="1"/>
</dbReference>
<dbReference type="PANTHER" id="PTHR43130:SF14">
    <property type="entry name" value="DJ-1_PFPI DOMAIN-CONTAINING PROTEIN"/>
    <property type="match status" value="1"/>
</dbReference>
<reference evidence="3" key="1">
    <citation type="journal article" date="2019" name="Int. J. Syst. Evol. Microbiol.">
        <title>The Global Catalogue of Microorganisms (GCM) 10K type strain sequencing project: providing services to taxonomists for standard genome sequencing and annotation.</title>
        <authorList>
            <consortium name="The Broad Institute Genomics Platform"/>
            <consortium name="The Broad Institute Genome Sequencing Center for Infectious Disease"/>
            <person name="Wu L."/>
            <person name="Ma J."/>
        </authorList>
    </citation>
    <scope>NUCLEOTIDE SEQUENCE [LARGE SCALE GENOMIC DNA]</scope>
    <source>
        <strain evidence="3">JCM 19134</strain>
    </source>
</reference>
<name>A0AAV3TYU7_9ALTE</name>
<dbReference type="InterPro" id="IPR029062">
    <property type="entry name" value="Class_I_gatase-like"/>
</dbReference>